<feature type="non-terminal residue" evidence="8">
    <location>
        <position position="1"/>
    </location>
</feature>
<reference evidence="9" key="2">
    <citation type="submission" date="2015-01" db="EMBL/GenBank/DDBJ databases">
        <title>Evolutionary Origins and Diversification of the Mycorrhizal Mutualists.</title>
        <authorList>
            <consortium name="DOE Joint Genome Institute"/>
            <consortium name="Mycorrhizal Genomics Consortium"/>
            <person name="Kohler A."/>
            <person name="Kuo A."/>
            <person name="Nagy L.G."/>
            <person name="Floudas D."/>
            <person name="Copeland A."/>
            <person name="Barry K.W."/>
            <person name="Cichocki N."/>
            <person name="Veneault-Fourrey C."/>
            <person name="LaButti K."/>
            <person name="Lindquist E.A."/>
            <person name="Lipzen A."/>
            <person name="Lundell T."/>
            <person name="Morin E."/>
            <person name="Murat C."/>
            <person name="Riley R."/>
            <person name="Ohm R."/>
            <person name="Sun H."/>
            <person name="Tunlid A."/>
            <person name="Henrissat B."/>
            <person name="Grigoriev I.V."/>
            <person name="Hibbett D.S."/>
            <person name="Martin F."/>
        </authorList>
    </citation>
    <scope>NUCLEOTIDE SEQUENCE [LARGE SCALE GENOMIC DNA]</scope>
    <source>
        <strain evidence="9">Foug A</strain>
    </source>
</reference>
<dbReference type="AlphaFoldDB" id="A0A0C2ZIX1"/>
<dbReference type="Pfam" id="PF00320">
    <property type="entry name" value="GATA"/>
    <property type="match status" value="1"/>
</dbReference>
<dbReference type="PANTHER" id="PTHR47172">
    <property type="entry name" value="OS01G0976800 PROTEIN"/>
    <property type="match status" value="1"/>
</dbReference>
<name>A0A0C2ZIX1_9AGAM</name>
<accession>A0A0C2ZIX1</accession>
<dbReference type="GO" id="GO:0006355">
    <property type="term" value="P:regulation of DNA-templated transcription"/>
    <property type="evidence" value="ECO:0007669"/>
    <property type="project" value="InterPro"/>
</dbReference>
<evidence type="ECO:0000313" key="8">
    <source>
        <dbReference type="EMBL" id="KIM52702.1"/>
    </source>
</evidence>
<keyword evidence="4" id="KW-0805">Transcription regulation</keyword>
<organism evidence="8 9">
    <name type="scientific">Scleroderma citrinum Foug A</name>
    <dbReference type="NCBI Taxonomy" id="1036808"/>
    <lineage>
        <taxon>Eukaryota</taxon>
        <taxon>Fungi</taxon>
        <taxon>Dikarya</taxon>
        <taxon>Basidiomycota</taxon>
        <taxon>Agaricomycotina</taxon>
        <taxon>Agaricomycetes</taxon>
        <taxon>Agaricomycetidae</taxon>
        <taxon>Boletales</taxon>
        <taxon>Sclerodermatineae</taxon>
        <taxon>Sclerodermataceae</taxon>
        <taxon>Scleroderma</taxon>
    </lineage>
</organism>
<dbReference type="InterPro" id="IPR000679">
    <property type="entry name" value="Znf_GATA"/>
</dbReference>
<keyword evidence="3" id="KW-0862">Zinc</keyword>
<dbReference type="PANTHER" id="PTHR47172:SF24">
    <property type="entry name" value="GATA ZINC FINGER DOMAIN-CONTAINING PROTEIN 14-RELATED"/>
    <property type="match status" value="1"/>
</dbReference>
<protein>
    <recommendedName>
        <fullName evidence="7">GATA-type domain-containing protein</fullName>
    </recommendedName>
</protein>
<keyword evidence="1" id="KW-0479">Metal-binding</keyword>
<dbReference type="CDD" id="cd00202">
    <property type="entry name" value="ZnF_GATA"/>
    <property type="match status" value="1"/>
</dbReference>
<dbReference type="STRING" id="1036808.A0A0C2ZIX1"/>
<proteinExistence type="predicted"/>
<reference evidence="8 9" key="1">
    <citation type="submission" date="2014-04" db="EMBL/GenBank/DDBJ databases">
        <authorList>
            <consortium name="DOE Joint Genome Institute"/>
            <person name="Kuo A."/>
            <person name="Kohler A."/>
            <person name="Nagy L.G."/>
            <person name="Floudas D."/>
            <person name="Copeland A."/>
            <person name="Barry K.W."/>
            <person name="Cichocki N."/>
            <person name="Veneault-Fourrey C."/>
            <person name="LaButti K."/>
            <person name="Lindquist E.A."/>
            <person name="Lipzen A."/>
            <person name="Lundell T."/>
            <person name="Morin E."/>
            <person name="Murat C."/>
            <person name="Sun H."/>
            <person name="Tunlid A."/>
            <person name="Henrissat B."/>
            <person name="Grigoriev I.V."/>
            <person name="Hibbett D.S."/>
            <person name="Martin F."/>
            <person name="Nordberg H.P."/>
            <person name="Cantor M.N."/>
            <person name="Hua S.X."/>
        </authorList>
    </citation>
    <scope>NUCLEOTIDE SEQUENCE [LARGE SCALE GENOMIC DNA]</scope>
    <source>
        <strain evidence="8 9">Foug A</strain>
    </source>
</reference>
<dbReference type="SUPFAM" id="SSF57716">
    <property type="entry name" value="Glucocorticoid receptor-like (DNA-binding domain)"/>
    <property type="match status" value="1"/>
</dbReference>
<evidence type="ECO:0000256" key="1">
    <source>
        <dbReference type="ARBA" id="ARBA00022723"/>
    </source>
</evidence>
<dbReference type="Gene3D" id="3.30.50.10">
    <property type="entry name" value="Erythroid Transcription Factor GATA-1, subunit A"/>
    <property type="match status" value="1"/>
</dbReference>
<evidence type="ECO:0000256" key="2">
    <source>
        <dbReference type="ARBA" id="ARBA00022771"/>
    </source>
</evidence>
<keyword evidence="5" id="KW-0804">Transcription</keyword>
<keyword evidence="2 6" id="KW-0863">Zinc-finger</keyword>
<feature type="domain" description="GATA-type" evidence="7">
    <location>
        <begin position="348"/>
        <end position="398"/>
    </location>
</feature>
<dbReference type="InParanoid" id="A0A0C2ZIX1"/>
<dbReference type="InterPro" id="IPR013088">
    <property type="entry name" value="Znf_NHR/GATA"/>
</dbReference>
<dbReference type="SMART" id="SM00401">
    <property type="entry name" value="ZnF_GATA"/>
    <property type="match status" value="1"/>
</dbReference>
<dbReference type="EMBL" id="KN822202">
    <property type="protein sequence ID" value="KIM52702.1"/>
    <property type="molecule type" value="Genomic_DNA"/>
</dbReference>
<evidence type="ECO:0000259" key="7">
    <source>
        <dbReference type="PROSITE" id="PS50114"/>
    </source>
</evidence>
<sequence>PGDIVSTARSDLTGALDQKTMHGSVTRVHRLLGYSGQSPPSSDTDKIASDDYYMPIDIVISWAAEGLVLCFIHAVDDLSPADNGEHYKMSWASWCGTPSMNSQQLHLLYQQLQCSCLQPGVLTKVFQILTNSSHQDHRLIFSWPPDTSHEYSNKPSEKDFARRTEGVFPAAHDSSAKTSCTKRWRIGGTMPAINGEPPSAQHPYDISPNSYTLPPVSAPAPSYTHFSGSLASQYPTQSWSGHPESSLLLNYNRWTANDSPTNPLAPLSALCPVHESPYGILSPGRQAKSPTFGDLHGPQQGYQTTTSPNLEYIDSIAPDIVPPPCHRMSLGAAHEMGRTGNRPVGVSRCTSCKVTTSPEWRKGHSGKKELCNVCGLCYARSRAKKEGHKEKSTSLGVKQEPQLSPIVIAGATTRSSAFESGSVGSASGSEVYSQHSLVAMGSSPLPPTGNINFVHYLHPPSQPPCGVQPRNEQRPSFVPTTSFQPSSLASQLLHRGYRGNEEATALPLRLGLYGTYVSSTASANMSPAACLMPLPSHERERADDRYMPSPAASSDVKYERYTMTMR</sequence>
<dbReference type="HOGENOM" id="CLU_016009_0_0_1"/>
<gene>
    <name evidence="8" type="ORF">SCLCIDRAFT_1223514</name>
</gene>
<dbReference type="OrthoDB" id="2162994at2759"/>
<evidence type="ECO:0000256" key="6">
    <source>
        <dbReference type="PROSITE-ProRule" id="PRU00094"/>
    </source>
</evidence>
<dbReference type="GO" id="GO:0043565">
    <property type="term" value="F:sequence-specific DNA binding"/>
    <property type="evidence" value="ECO:0007669"/>
    <property type="project" value="InterPro"/>
</dbReference>
<dbReference type="PROSITE" id="PS50114">
    <property type="entry name" value="GATA_ZN_FINGER_2"/>
    <property type="match status" value="1"/>
</dbReference>
<evidence type="ECO:0000256" key="4">
    <source>
        <dbReference type="ARBA" id="ARBA00023015"/>
    </source>
</evidence>
<evidence type="ECO:0000256" key="3">
    <source>
        <dbReference type="ARBA" id="ARBA00022833"/>
    </source>
</evidence>
<keyword evidence="9" id="KW-1185">Reference proteome</keyword>
<dbReference type="GO" id="GO:0008270">
    <property type="term" value="F:zinc ion binding"/>
    <property type="evidence" value="ECO:0007669"/>
    <property type="project" value="UniProtKB-KW"/>
</dbReference>
<evidence type="ECO:0000256" key="5">
    <source>
        <dbReference type="ARBA" id="ARBA00023163"/>
    </source>
</evidence>
<dbReference type="Proteomes" id="UP000053989">
    <property type="component" value="Unassembled WGS sequence"/>
</dbReference>
<evidence type="ECO:0000313" key="9">
    <source>
        <dbReference type="Proteomes" id="UP000053989"/>
    </source>
</evidence>